<dbReference type="Gene3D" id="2.40.160.200">
    <property type="entry name" value="LURP1-related"/>
    <property type="match status" value="1"/>
</dbReference>
<sequence>MDSSSLFEVDDFVHRDLYEAPMESPNGDVLIDSIYRFFSEESLKSSPFPTPLESQFPTVKTWSAPPSDYEVSPALSELPVFFDESDDSSVHSTPSPIESLFSESSSFNDPKTPPQDDKLSFHPTQGDSLPAPAARISKGCSIRRGSKVFRKSSGATSAPRRRSLEISPIKDRPEISTPRLVSLCHATITNLVPLPEYVPSPITESFRVKSADRPYLSTATQRSAETPQPAPSEADSVLILPQTTYIASTPNKYKSPSPVSVWQPKAESSDAKESPDAAKLKRATASRYSKALPPRPYSILHHLNSLSRDPETQQPIHAERSRRSQEELEWCKAAARIRRQWEIEQGLTSTEDRPAVEIQPEPELHEPRKFSQERLKFEGVPDAVPPVSPDQKRLEIERIPDVFAPLLTPVREFMGQGGWFSTGFFSGCEGMQIKMTRRVESFSKVHWLIESDAGSEILRGIGHSKSRSRRTDFCSTDESQICQFQKRTGSTKVAEAPDGTTLFTVKNASMYSSPHWTIYLGDDPMNTQWNANGDDNLQSVSVTWGGFQVGRISADSKRDKHTYVLTVAPEMNYCVMAALTTVFDDLRTDEGC</sequence>
<feature type="compositionally biased region" description="Polar residues" evidence="2">
    <location>
        <begin position="249"/>
        <end position="260"/>
    </location>
</feature>
<comment type="caution">
    <text evidence="3">The sequence shown here is derived from an EMBL/GenBank/DDBJ whole genome shotgun (WGS) entry which is preliminary data.</text>
</comment>
<feature type="region of interest" description="Disordered" evidence="2">
    <location>
        <begin position="249"/>
        <end position="286"/>
    </location>
</feature>
<evidence type="ECO:0000256" key="2">
    <source>
        <dbReference type="SAM" id="MobiDB-lite"/>
    </source>
</evidence>
<protein>
    <submittedName>
        <fullName evidence="3">Uncharacterized protein</fullName>
    </submittedName>
</protein>
<dbReference type="Pfam" id="PF04525">
    <property type="entry name" value="LOR"/>
    <property type="match status" value="1"/>
</dbReference>
<dbReference type="InterPro" id="IPR038595">
    <property type="entry name" value="LOR_sf"/>
</dbReference>
<evidence type="ECO:0000313" key="3">
    <source>
        <dbReference type="EMBL" id="KAK2630501.1"/>
    </source>
</evidence>
<accession>A0AAD9T6I4</accession>
<dbReference type="EMBL" id="JAUBYV010000001">
    <property type="protein sequence ID" value="KAK2630501.1"/>
    <property type="molecule type" value="Genomic_DNA"/>
</dbReference>
<feature type="region of interest" description="Disordered" evidence="2">
    <location>
        <begin position="148"/>
        <end position="167"/>
    </location>
</feature>
<comment type="similarity">
    <text evidence="1">Belongs to the LOR family.</text>
</comment>
<evidence type="ECO:0000256" key="1">
    <source>
        <dbReference type="ARBA" id="ARBA00005437"/>
    </source>
</evidence>
<feature type="region of interest" description="Disordered" evidence="2">
    <location>
        <begin position="85"/>
        <end position="135"/>
    </location>
</feature>
<proteinExistence type="inferred from homology"/>
<feature type="compositionally biased region" description="Low complexity" evidence="2">
    <location>
        <begin position="94"/>
        <end position="107"/>
    </location>
</feature>
<name>A0AAD9T6I4_9HELO</name>
<dbReference type="InterPro" id="IPR025659">
    <property type="entry name" value="Tubby-like_C"/>
</dbReference>
<keyword evidence="4" id="KW-1185">Reference proteome</keyword>
<evidence type="ECO:0000313" key="4">
    <source>
        <dbReference type="Proteomes" id="UP001285354"/>
    </source>
</evidence>
<dbReference type="Proteomes" id="UP001285354">
    <property type="component" value="Unassembled WGS sequence"/>
</dbReference>
<feature type="compositionally biased region" description="Basic and acidic residues" evidence="2">
    <location>
        <begin position="267"/>
        <end position="279"/>
    </location>
</feature>
<gene>
    <name evidence="3" type="ORF">QTJ16_001321</name>
</gene>
<dbReference type="AlphaFoldDB" id="A0AAD9T6I4"/>
<dbReference type="InterPro" id="IPR007612">
    <property type="entry name" value="LOR"/>
</dbReference>
<organism evidence="3 4">
    <name type="scientific">Diplocarpon rosae</name>
    <dbReference type="NCBI Taxonomy" id="946125"/>
    <lineage>
        <taxon>Eukaryota</taxon>
        <taxon>Fungi</taxon>
        <taxon>Dikarya</taxon>
        <taxon>Ascomycota</taxon>
        <taxon>Pezizomycotina</taxon>
        <taxon>Leotiomycetes</taxon>
        <taxon>Helotiales</taxon>
        <taxon>Drepanopezizaceae</taxon>
        <taxon>Diplocarpon</taxon>
    </lineage>
</organism>
<reference evidence="3" key="1">
    <citation type="submission" date="2023-06" db="EMBL/GenBank/DDBJ databases">
        <title>Draft genome of Marssonina rosae.</title>
        <authorList>
            <person name="Cheng Q."/>
        </authorList>
    </citation>
    <scope>NUCLEOTIDE SEQUENCE</scope>
    <source>
        <strain evidence="3">R4</strain>
    </source>
</reference>
<feature type="compositionally biased region" description="Polar residues" evidence="2">
    <location>
        <begin position="44"/>
        <end position="61"/>
    </location>
</feature>
<feature type="region of interest" description="Disordered" evidence="2">
    <location>
        <begin position="44"/>
        <end position="65"/>
    </location>
</feature>
<dbReference type="SUPFAM" id="SSF54518">
    <property type="entry name" value="Tubby C-terminal domain-like"/>
    <property type="match status" value="1"/>
</dbReference>